<feature type="region of interest" description="Disordered" evidence="1">
    <location>
        <begin position="31"/>
        <end position="53"/>
    </location>
</feature>
<dbReference type="OrthoDB" id="203440at2759"/>
<dbReference type="EMBL" id="GL433847">
    <property type="protein sequence ID" value="EFN54557.1"/>
    <property type="molecule type" value="Genomic_DNA"/>
</dbReference>
<reference evidence="3 4" key="1">
    <citation type="journal article" date="2010" name="Plant Cell">
        <title>The Chlorella variabilis NC64A genome reveals adaptation to photosymbiosis, coevolution with viruses, and cryptic sex.</title>
        <authorList>
            <person name="Blanc G."/>
            <person name="Duncan G."/>
            <person name="Agarkova I."/>
            <person name="Borodovsky M."/>
            <person name="Gurnon J."/>
            <person name="Kuo A."/>
            <person name="Lindquist E."/>
            <person name="Lucas S."/>
            <person name="Pangilinan J."/>
            <person name="Polle J."/>
            <person name="Salamov A."/>
            <person name="Terry A."/>
            <person name="Yamada T."/>
            <person name="Dunigan D.D."/>
            <person name="Grigoriev I.V."/>
            <person name="Claverie J.M."/>
            <person name="Van Etten J.L."/>
        </authorList>
    </citation>
    <scope>NUCLEOTIDE SEQUENCE [LARGE SCALE GENOMIC DNA]</scope>
    <source>
        <strain evidence="3 4">NC64A</strain>
    </source>
</reference>
<feature type="domain" description="Sas10 C-terminal" evidence="2">
    <location>
        <begin position="9"/>
        <end position="53"/>
    </location>
</feature>
<dbReference type="RefSeq" id="XP_005846659.1">
    <property type="nucleotide sequence ID" value="XM_005846597.1"/>
</dbReference>
<organism evidence="4">
    <name type="scientific">Chlorella variabilis</name>
    <name type="common">Green alga</name>
    <dbReference type="NCBI Taxonomy" id="554065"/>
    <lineage>
        <taxon>Eukaryota</taxon>
        <taxon>Viridiplantae</taxon>
        <taxon>Chlorophyta</taxon>
        <taxon>core chlorophytes</taxon>
        <taxon>Trebouxiophyceae</taxon>
        <taxon>Chlorellales</taxon>
        <taxon>Chlorellaceae</taxon>
        <taxon>Chlorella clade</taxon>
        <taxon>Chlorella</taxon>
    </lineage>
</organism>
<dbReference type="GeneID" id="17353926"/>
<sequence>MRCGVVWRGAARVKFAQATVRRKGQVQEVRAGGGAYGGESTGVKSRVSKSVRL</sequence>
<accession>E1ZI16</accession>
<evidence type="ECO:0000259" key="2">
    <source>
        <dbReference type="Pfam" id="PF09368"/>
    </source>
</evidence>
<dbReference type="InterPro" id="IPR018972">
    <property type="entry name" value="Sas10_C_dom"/>
</dbReference>
<proteinExistence type="predicted"/>
<evidence type="ECO:0000256" key="1">
    <source>
        <dbReference type="SAM" id="MobiDB-lite"/>
    </source>
</evidence>
<name>E1ZI16_CHLVA</name>
<dbReference type="Pfam" id="PF09368">
    <property type="entry name" value="Sas10"/>
    <property type="match status" value="1"/>
</dbReference>
<evidence type="ECO:0000313" key="3">
    <source>
        <dbReference type="EMBL" id="EFN54557.1"/>
    </source>
</evidence>
<dbReference type="InParanoid" id="E1ZI16"/>
<protein>
    <recommendedName>
        <fullName evidence="2">Sas10 C-terminal domain-containing protein</fullName>
    </recommendedName>
</protein>
<evidence type="ECO:0000313" key="4">
    <source>
        <dbReference type="Proteomes" id="UP000008141"/>
    </source>
</evidence>
<keyword evidence="4" id="KW-1185">Reference proteome</keyword>
<dbReference type="AlphaFoldDB" id="E1ZI16"/>
<dbReference type="Proteomes" id="UP000008141">
    <property type="component" value="Unassembled WGS sequence"/>
</dbReference>
<feature type="compositionally biased region" description="Gly residues" evidence="1">
    <location>
        <begin position="31"/>
        <end position="40"/>
    </location>
</feature>
<gene>
    <name evidence="3" type="ORF">CHLNCDRAFT_135353</name>
</gene>
<dbReference type="KEGG" id="cvr:CHLNCDRAFT_135353"/>